<evidence type="ECO:0000313" key="3">
    <source>
        <dbReference type="Proteomes" id="UP001430953"/>
    </source>
</evidence>
<organism evidence="2 3">
    <name type="scientific">Cardiocondyla obscurior</name>
    <dbReference type="NCBI Taxonomy" id="286306"/>
    <lineage>
        <taxon>Eukaryota</taxon>
        <taxon>Metazoa</taxon>
        <taxon>Ecdysozoa</taxon>
        <taxon>Arthropoda</taxon>
        <taxon>Hexapoda</taxon>
        <taxon>Insecta</taxon>
        <taxon>Pterygota</taxon>
        <taxon>Neoptera</taxon>
        <taxon>Endopterygota</taxon>
        <taxon>Hymenoptera</taxon>
        <taxon>Apocrita</taxon>
        <taxon>Aculeata</taxon>
        <taxon>Formicoidea</taxon>
        <taxon>Formicidae</taxon>
        <taxon>Myrmicinae</taxon>
        <taxon>Cardiocondyla</taxon>
    </lineage>
</organism>
<reference evidence="2 3" key="1">
    <citation type="submission" date="2023-03" db="EMBL/GenBank/DDBJ databases">
        <title>High recombination rates correlate with genetic variation in Cardiocondyla obscurior ants.</title>
        <authorList>
            <person name="Errbii M."/>
        </authorList>
    </citation>
    <scope>NUCLEOTIDE SEQUENCE [LARGE SCALE GENOMIC DNA]</scope>
    <source>
        <strain evidence="2">Alpha-2009</strain>
        <tissue evidence="2">Whole body</tissue>
    </source>
</reference>
<feature type="compositionally biased region" description="Basic and acidic residues" evidence="1">
    <location>
        <begin position="1"/>
        <end position="15"/>
    </location>
</feature>
<evidence type="ECO:0000313" key="2">
    <source>
        <dbReference type="EMBL" id="KAL0115409.1"/>
    </source>
</evidence>
<accession>A0AAW2FL48</accession>
<keyword evidence="3" id="KW-1185">Reference proteome</keyword>
<evidence type="ECO:0000256" key="1">
    <source>
        <dbReference type="SAM" id="MobiDB-lite"/>
    </source>
</evidence>
<protein>
    <submittedName>
        <fullName evidence="2">Uncharacterized protein</fullName>
    </submittedName>
</protein>
<proteinExistence type="predicted"/>
<sequence length="129" mass="14200">MIRDSPPDSEYRSGHLDPGIPTTTVTANLSAPLQKKLSETESGISNWRNQTLAYKITIRRIETRIVRESPRAPSRIWAPASFTISRCHTGRRAGGGFSLNFRKHRRPKTVARLGGGTSAGVRTKSSPSD</sequence>
<dbReference type="AlphaFoldDB" id="A0AAW2FL48"/>
<gene>
    <name evidence="2" type="ORF">PUN28_010729</name>
</gene>
<dbReference type="EMBL" id="JADYXP020000010">
    <property type="protein sequence ID" value="KAL0115409.1"/>
    <property type="molecule type" value="Genomic_DNA"/>
</dbReference>
<comment type="caution">
    <text evidence="2">The sequence shown here is derived from an EMBL/GenBank/DDBJ whole genome shotgun (WGS) entry which is preliminary data.</text>
</comment>
<dbReference type="Proteomes" id="UP001430953">
    <property type="component" value="Unassembled WGS sequence"/>
</dbReference>
<name>A0AAW2FL48_9HYME</name>
<feature type="region of interest" description="Disordered" evidence="1">
    <location>
        <begin position="1"/>
        <end position="26"/>
    </location>
</feature>